<name>A0A7S3ETR5_9EUKA</name>
<reference evidence="2" key="1">
    <citation type="submission" date="2021-01" db="EMBL/GenBank/DDBJ databases">
        <authorList>
            <person name="Corre E."/>
            <person name="Pelletier E."/>
            <person name="Niang G."/>
            <person name="Scheremetjew M."/>
            <person name="Finn R."/>
            <person name="Kale V."/>
            <person name="Holt S."/>
            <person name="Cochrane G."/>
            <person name="Meng A."/>
            <person name="Brown T."/>
            <person name="Cohen L."/>
        </authorList>
    </citation>
    <scope>NUCLEOTIDE SEQUENCE</scope>
    <source>
        <strain evidence="2">CCMP281</strain>
    </source>
</reference>
<dbReference type="EMBL" id="HBHX01013961">
    <property type="protein sequence ID" value="CAE0107131.1"/>
    <property type="molecule type" value="Transcribed_RNA"/>
</dbReference>
<feature type="compositionally biased region" description="Pro residues" evidence="1">
    <location>
        <begin position="40"/>
        <end position="49"/>
    </location>
</feature>
<gene>
    <name evidence="2" type="ORF">HERI1096_LOCUS7790</name>
</gene>
<accession>A0A7S3ETR5</accession>
<evidence type="ECO:0000256" key="1">
    <source>
        <dbReference type="SAM" id="MobiDB-lite"/>
    </source>
</evidence>
<organism evidence="2">
    <name type="scientific">Haptolina ericina</name>
    <dbReference type="NCBI Taxonomy" id="156174"/>
    <lineage>
        <taxon>Eukaryota</taxon>
        <taxon>Haptista</taxon>
        <taxon>Haptophyta</taxon>
        <taxon>Prymnesiophyceae</taxon>
        <taxon>Prymnesiales</taxon>
        <taxon>Prymnesiaceae</taxon>
        <taxon>Haptolina</taxon>
    </lineage>
</organism>
<feature type="region of interest" description="Disordered" evidence="1">
    <location>
        <begin position="1"/>
        <end position="60"/>
    </location>
</feature>
<protein>
    <submittedName>
        <fullName evidence="2">Uncharacterized protein</fullName>
    </submittedName>
</protein>
<sequence length="149" mass="15679">MNMLSNPTGRGKNEASHQLVPGLPARGESRPLFVGARFRPPTPVALPPEPGRRPKAGAGERLFDESARLLDAGDALDPEPPRDQGCPLGIVSVRAAGAPLRFPFVLPLRLLLLLGPMEVGSTNFARASRAAFVACSALCSIATCCIAAW</sequence>
<dbReference type="AlphaFoldDB" id="A0A7S3ETR5"/>
<proteinExistence type="predicted"/>
<evidence type="ECO:0000313" key="2">
    <source>
        <dbReference type="EMBL" id="CAE0107131.1"/>
    </source>
</evidence>